<feature type="compositionally biased region" description="Low complexity" evidence="1">
    <location>
        <begin position="101"/>
        <end position="118"/>
    </location>
</feature>
<keyword evidence="3" id="KW-1185">Reference proteome</keyword>
<proteinExistence type="predicted"/>
<feature type="region of interest" description="Disordered" evidence="1">
    <location>
        <begin position="69"/>
        <end position="118"/>
    </location>
</feature>
<dbReference type="Proteomes" id="UP000762676">
    <property type="component" value="Unassembled WGS sequence"/>
</dbReference>
<sequence length="118" mass="13544">MGTRIEHKIIIVLACEQFTSKREFSNTNDNLRSDFIPNTVFIKHCENLLYHFYSYSLLIPSRPCRAGLGGLERSATSRETESLFIEVKGEEKKKKKKKKNNNNNNNNNKTTTTTTISS</sequence>
<evidence type="ECO:0000313" key="3">
    <source>
        <dbReference type="Proteomes" id="UP000762676"/>
    </source>
</evidence>
<dbReference type="AlphaFoldDB" id="A0AAV4G4X3"/>
<evidence type="ECO:0000256" key="1">
    <source>
        <dbReference type="SAM" id="MobiDB-lite"/>
    </source>
</evidence>
<name>A0AAV4G4X3_9GAST</name>
<protein>
    <submittedName>
        <fullName evidence="2">Uncharacterized protein</fullName>
    </submittedName>
</protein>
<organism evidence="2 3">
    <name type="scientific">Elysia marginata</name>
    <dbReference type="NCBI Taxonomy" id="1093978"/>
    <lineage>
        <taxon>Eukaryota</taxon>
        <taxon>Metazoa</taxon>
        <taxon>Spiralia</taxon>
        <taxon>Lophotrochozoa</taxon>
        <taxon>Mollusca</taxon>
        <taxon>Gastropoda</taxon>
        <taxon>Heterobranchia</taxon>
        <taxon>Euthyneura</taxon>
        <taxon>Panpulmonata</taxon>
        <taxon>Sacoglossa</taxon>
        <taxon>Placobranchoidea</taxon>
        <taxon>Plakobranchidae</taxon>
        <taxon>Elysia</taxon>
    </lineage>
</organism>
<evidence type="ECO:0000313" key="2">
    <source>
        <dbReference type="EMBL" id="GFR80798.1"/>
    </source>
</evidence>
<gene>
    <name evidence="2" type="ORF">ElyMa_004053800</name>
</gene>
<reference evidence="2 3" key="1">
    <citation type="journal article" date="2021" name="Elife">
        <title>Chloroplast acquisition without the gene transfer in kleptoplastic sea slugs, Plakobranchus ocellatus.</title>
        <authorList>
            <person name="Maeda T."/>
            <person name="Takahashi S."/>
            <person name="Yoshida T."/>
            <person name="Shimamura S."/>
            <person name="Takaki Y."/>
            <person name="Nagai Y."/>
            <person name="Toyoda A."/>
            <person name="Suzuki Y."/>
            <person name="Arimoto A."/>
            <person name="Ishii H."/>
            <person name="Satoh N."/>
            <person name="Nishiyama T."/>
            <person name="Hasebe M."/>
            <person name="Maruyama T."/>
            <person name="Minagawa J."/>
            <person name="Obokata J."/>
            <person name="Shigenobu S."/>
        </authorList>
    </citation>
    <scope>NUCLEOTIDE SEQUENCE [LARGE SCALE GENOMIC DNA]</scope>
</reference>
<accession>A0AAV4G4X3</accession>
<dbReference type="EMBL" id="BMAT01008239">
    <property type="protein sequence ID" value="GFR80798.1"/>
    <property type="molecule type" value="Genomic_DNA"/>
</dbReference>
<feature type="compositionally biased region" description="Basic and acidic residues" evidence="1">
    <location>
        <begin position="75"/>
        <end position="92"/>
    </location>
</feature>
<comment type="caution">
    <text evidence="2">The sequence shown here is derived from an EMBL/GenBank/DDBJ whole genome shotgun (WGS) entry which is preliminary data.</text>
</comment>